<dbReference type="EMBL" id="CM055107">
    <property type="protein sequence ID" value="KAJ7526473.1"/>
    <property type="molecule type" value="Genomic_DNA"/>
</dbReference>
<organism evidence="1 2">
    <name type="scientific">Diphasiastrum complanatum</name>
    <name type="common">Issler's clubmoss</name>
    <name type="synonym">Lycopodium complanatum</name>
    <dbReference type="NCBI Taxonomy" id="34168"/>
    <lineage>
        <taxon>Eukaryota</taxon>
        <taxon>Viridiplantae</taxon>
        <taxon>Streptophyta</taxon>
        <taxon>Embryophyta</taxon>
        <taxon>Tracheophyta</taxon>
        <taxon>Lycopodiopsida</taxon>
        <taxon>Lycopodiales</taxon>
        <taxon>Lycopodiaceae</taxon>
        <taxon>Lycopodioideae</taxon>
        <taxon>Diphasiastrum</taxon>
    </lineage>
</organism>
<name>A0ACC2B9N8_DIPCM</name>
<evidence type="ECO:0000313" key="1">
    <source>
        <dbReference type="EMBL" id="KAJ7526473.1"/>
    </source>
</evidence>
<keyword evidence="2" id="KW-1185">Reference proteome</keyword>
<proteinExistence type="predicted"/>
<evidence type="ECO:0000313" key="2">
    <source>
        <dbReference type="Proteomes" id="UP001162992"/>
    </source>
</evidence>
<reference evidence="2" key="1">
    <citation type="journal article" date="2024" name="Proc. Natl. Acad. Sci. U.S.A.">
        <title>Extraordinary preservation of gene collinearity over three hundred million years revealed in homosporous lycophytes.</title>
        <authorList>
            <person name="Li C."/>
            <person name="Wickell D."/>
            <person name="Kuo L.Y."/>
            <person name="Chen X."/>
            <person name="Nie B."/>
            <person name="Liao X."/>
            <person name="Peng D."/>
            <person name="Ji J."/>
            <person name="Jenkins J."/>
            <person name="Williams M."/>
            <person name="Shu S."/>
            <person name="Plott C."/>
            <person name="Barry K."/>
            <person name="Rajasekar S."/>
            <person name="Grimwood J."/>
            <person name="Han X."/>
            <person name="Sun S."/>
            <person name="Hou Z."/>
            <person name="He W."/>
            <person name="Dai G."/>
            <person name="Sun C."/>
            <person name="Schmutz J."/>
            <person name="Leebens-Mack J.H."/>
            <person name="Li F.W."/>
            <person name="Wang L."/>
        </authorList>
    </citation>
    <scope>NUCLEOTIDE SEQUENCE [LARGE SCALE GENOMIC DNA]</scope>
    <source>
        <strain evidence="2">cv. PW_Plant_1</strain>
    </source>
</reference>
<dbReference type="Proteomes" id="UP001162992">
    <property type="component" value="Chromosome 16"/>
</dbReference>
<gene>
    <name evidence="1" type="ORF">O6H91_16G007900</name>
</gene>
<comment type="caution">
    <text evidence="1">The sequence shown here is derived from an EMBL/GenBank/DDBJ whole genome shotgun (WGS) entry which is preliminary data.</text>
</comment>
<protein>
    <submittedName>
        <fullName evidence="1">Uncharacterized protein</fullName>
    </submittedName>
</protein>
<accession>A0ACC2B9N8</accession>
<sequence>MAGTYFATGRMNLGELEVRQATNLELIATTDGTAFYKPVNIPEGFHLLGYYAQSSNQPLDQAYLLIAKQSTISAAHQSSESGTGGSTLNPESNPSTAAAQQSSALGQRGSDRNAALNSSTSAAQESTELGIGGSVQKPALKPPIDFTVVWCWKQNELEVYIWLPCAPAGYKPMGFVVAITKEKPPVEELCCVRDDLADQGVADQCLWAPSKPMGCFFQSSPQSIWTVKPQIVRIDAKGVSVGAFSCLRKTTEKNSLPIAILRNVHLNLEAMPNLEQVQHQIEKHAPIVFFHPEETFLPCSVAWFFDNGALLHSRSSTSPSKVLSDGCNLPQGGSNDGEYWLDLPEDATAAEVVKKGNLASAEAYIHVKPMHGGAFTDMAFWIFCPFNGGGVAKVGRMTLALGKLGQHVSDWEHFTLRVSNLSGKLTRIYLSQHRCGAWVHPWELQWESGRPIVYSGKGGHSSYHLQGYNLQGTEKLRFGLLNSTARSDYSFDTSAKYQIVSAEYLGLNEPPWLQFMREWGPKVAYSTKVKMDAIAKALPTSKARSSVQGFSHKLPKIFYGEEGPTGPKQKNNWYGDERVASS</sequence>